<feature type="region of interest" description="Disordered" evidence="1">
    <location>
        <begin position="127"/>
        <end position="151"/>
    </location>
</feature>
<feature type="region of interest" description="Disordered" evidence="1">
    <location>
        <begin position="196"/>
        <end position="246"/>
    </location>
</feature>
<dbReference type="SMART" id="SM00233">
    <property type="entry name" value="PH"/>
    <property type="match status" value="2"/>
</dbReference>
<dbReference type="InterPro" id="IPR051707">
    <property type="entry name" value="PI-Interact_SigTrans_Reg"/>
</dbReference>
<dbReference type="InterPro" id="IPR001849">
    <property type="entry name" value="PH_domain"/>
</dbReference>
<dbReference type="SUPFAM" id="SSF50729">
    <property type="entry name" value="PH domain-like"/>
    <property type="match status" value="2"/>
</dbReference>
<name>A0A1Y1V634_9FUNG</name>
<dbReference type="Pfam" id="PF00169">
    <property type="entry name" value="PH"/>
    <property type="match status" value="2"/>
</dbReference>
<feature type="region of interest" description="Disordered" evidence="1">
    <location>
        <begin position="172"/>
        <end position="191"/>
    </location>
</feature>
<feature type="domain" description="PH" evidence="2">
    <location>
        <begin position="335"/>
        <end position="433"/>
    </location>
</feature>
<feature type="compositionally biased region" description="Low complexity" evidence="1">
    <location>
        <begin position="196"/>
        <end position="231"/>
    </location>
</feature>
<dbReference type="PROSITE" id="PS50003">
    <property type="entry name" value="PH_DOMAIN"/>
    <property type="match status" value="2"/>
</dbReference>
<evidence type="ECO:0000313" key="4">
    <source>
        <dbReference type="Proteomes" id="UP000193719"/>
    </source>
</evidence>
<feature type="domain" description="PH" evidence="2">
    <location>
        <begin position="5"/>
        <end position="99"/>
    </location>
</feature>
<dbReference type="STRING" id="1754191.A0A1Y1V634"/>
<dbReference type="FunFam" id="2.30.29.30:FF:000286">
    <property type="entry name" value="PH-protein kinase domain containing protein"/>
    <property type="match status" value="2"/>
</dbReference>
<dbReference type="Gene3D" id="2.30.29.30">
    <property type="entry name" value="Pleckstrin-homology domain (PH domain)/Phosphotyrosine-binding domain (PTB)"/>
    <property type="match status" value="2"/>
</dbReference>
<dbReference type="PANTHER" id="PTHR14336">
    <property type="entry name" value="TANDEM PH DOMAIN CONTAINING PROTEIN"/>
    <property type="match status" value="1"/>
</dbReference>
<dbReference type="InterPro" id="IPR011993">
    <property type="entry name" value="PH-like_dom_sf"/>
</dbReference>
<reference evidence="3 4" key="2">
    <citation type="submission" date="2016-08" db="EMBL/GenBank/DDBJ databases">
        <title>Pervasive Adenine N6-methylation of Active Genes in Fungi.</title>
        <authorList>
            <consortium name="DOE Joint Genome Institute"/>
            <person name="Mondo S.J."/>
            <person name="Dannebaum R.O."/>
            <person name="Kuo R.C."/>
            <person name="Labutti K."/>
            <person name="Haridas S."/>
            <person name="Kuo A."/>
            <person name="Salamov A."/>
            <person name="Ahrendt S.R."/>
            <person name="Lipzen A."/>
            <person name="Sullivan W."/>
            <person name="Andreopoulos W.B."/>
            <person name="Clum A."/>
            <person name="Lindquist E."/>
            <person name="Daum C."/>
            <person name="Ramamoorthy G.K."/>
            <person name="Gryganskyi A."/>
            <person name="Culley D."/>
            <person name="Magnuson J.K."/>
            <person name="James T.Y."/>
            <person name="O'Malley M.A."/>
            <person name="Stajich J.E."/>
            <person name="Spatafora J.W."/>
            <person name="Visel A."/>
            <person name="Grigoriev I.V."/>
        </authorList>
    </citation>
    <scope>NUCLEOTIDE SEQUENCE [LARGE SCALE GENOMIC DNA]</scope>
    <source>
        <strain evidence="4">finn</strain>
    </source>
</reference>
<evidence type="ECO:0000313" key="3">
    <source>
        <dbReference type="EMBL" id="ORX48121.1"/>
    </source>
</evidence>
<evidence type="ECO:0000256" key="1">
    <source>
        <dbReference type="SAM" id="MobiDB-lite"/>
    </source>
</evidence>
<organism evidence="3 4">
    <name type="scientific">Piromyces finnis</name>
    <dbReference type="NCBI Taxonomy" id="1754191"/>
    <lineage>
        <taxon>Eukaryota</taxon>
        <taxon>Fungi</taxon>
        <taxon>Fungi incertae sedis</taxon>
        <taxon>Chytridiomycota</taxon>
        <taxon>Chytridiomycota incertae sedis</taxon>
        <taxon>Neocallimastigomycetes</taxon>
        <taxon>Neocallimastigales</taxon>
        <taxon>Neocallimastigaceae</taxon>
        <taxon>Piromyces</taxon>
    </lineage>
</organism>
<dbReference type="PANTHER" id="PTHR14336:SF8">
    <property type="entry name" value="PROTEIN OPY1"/>
    <property type="match status" value="1"/>
</dbReference>
<dbReference type="OrthoDB" id="2157866at2759"/>
<accession>A0A1Y1V634</accession>
<proteinExistence type="predicted"/>
<protein>
    <recommendedName>
        <fullName evidence="2">PH domain-containing protein</fullName>
    </recommendedName>
</protein>
<sequence length="446" mass="51105">MNAEKIIESGYLYKRSTKIKSWKKRWFVLRGTKLAYYKNEKEYKLMSVIDLSTIHRVGKVNVSRPNVFGIVTLPRTYYVQGTNEEDVDNWIKSINELIKANSNDVNHKVRKLSLSESNIDKEHRKEYSGDMFNGKPVSKSHDSLENFTKGSNGSIAGKTKILENKFDAVNNTINMTPHTNNTGNDNSVAKENNTIENNNKQNDSLNTNNNLDNAINNDNISNLENKNTTNKESSEKKKESKPMPILTSVNDLEVNDSSKVKFIQSASAVEYRSANSSLPCSSKSGKNSSYYNEIKSARPYDENHSVIHENEESSSEENLFIVNPLTSVNVMNDNVIVRQGYLLRQSMKYKTWKKRWFVLRNGKLTCYKNEKEYVVIFIIPLSETLDIIETEKPVSKSHKYCFKVITEGKTMLLCSETEEDCNNWISDLQRCHKIIQEIKDNNGLVE</sequence>
<dbReference type="AlphaFoldDB" id="A0A1Y1V634"/>
<dbReference type="Proteomes" id="UP000193719">
    <property type="component" value="Unassembled WGS sequence"/>
</dbReference>
<evidence type="ECO:0000259" key="2">
    <source>
        <dbReference type="PROSITE" id="PS50003"/>
    </source>
</evidence>
<reference evidence="3 4" key="1">
    <citation type="submission" date="2016-08" db="EMBL/GenBank/DDBJ databases">
        <title>Genomes of anaerobic fungi encode conserved fungal cellulosomes for biomass hydrolysis.</title>
        <authorList>
            <consortium name="DOE Joint Genome Institute"/>
            <person name="Haitjema C.H."/>
            <person name="Gilmore S.P."/>
            <person name="Henske J.K."/>
            <person name="Solomon K.V."/>
            <person name="De Groot R."/>
            <person name="Kuo A."/>
            <person name="Mondo S.J."/>
            <person name="Salamov A.A."/>
            <person name="Labutti K."/>
            <person name="Zhao Z."/>
            <person name="Chiniquy J."/>
            <person name="Barry K."/>
            <person name="Brewer H.M."/>
            <person name="Purvine S.O."/>
            <person name="Wright A.T."/>
            <person name="Boxma B."/>
            <person name="Van Alen T."/>
            <person name="Hackstein J.H."/>
            <person name="Baker S.E."/>
            <person name="Grigoriev I.V."/>
            <person name="O'Malley M.A."/>
        </authorList>
    </citation>
    <scope>NUCLEOTIDE SEQUENCE [LARGE SCALE GENOMIC DNA]</scope>
    <source>
        <strain evidence="4">finn</strain>
    </source>
</reference>
<gene>
    <name evidence="3" type="ORF">BCR36DRAFT_82539</name>
</gene>
<feature type="compositionally biased region" description="Basic and acidic residues" evidence="1">
    <location>
        <begin position="232"/>
        <end position="241"/>
    </location>
</feature>
<comment type="caution">
    <text evidence="3">The sequence shown here is derived from an EMBL/GenBank/DDBJ whole genome shotgun (WGS) entry which is preliminary data.</text>
</comment>
<feature type="compositionally biased region" description="Polar residues" evidence="1">
    <location>
        <begin position="172"/>
        <end position="189"/>
    </location>
</feature>
<keyword evidence="4" id="KW-1185">Reference proteome</keyword>
<dbReference type="EMBL" id="MCFH01000028">
    <property type="protein sequence ID" value="ORX48121.1"/>
    <property type="molecule type" value="Genomic_DNA"/>
</dbReference>